<dbReference type="InterPro" id="IPR036005">
    <property type="entry name" value="Creatinase/aminopeptidase-like"/>
</dbReference>
<evidence type="ECO:0000313" key="2">
    <source>
        <dbReference type="Proteomes" id="UP000608071"/>
    </source>
</evidence>
<evidence type="ECO:0000313" key="1">
    <source>
        <dbReference type="EMBL" id="MBD7970981.1"/>
    </source>
</evidence>
<organism evidence="1 2">
    <name type="scientific">Paenibacillus gallinarum</name>
    <dbReference type="NCBI Taxonomy" id="2762232"/>
    <lineage>
        <taxon>Bacteria</taxon>
        <taxon>Bacillati</taxon>
        <taxon>Bacillota</taxon>
        <taxon>Bacilli</taxon>
        <taxon>Bacillales</taxon>
        <taxon>Paenibacillaceae</taxon>
        <taxon>Paenibacillus</taxon>
    </lineage>
</organism>
<sequence>MIICKSDAELGSNCDARLTRTLVQADPANHGIARVLSGELDQMTDQHNRSQGAVPSFTGYNGFPASICTSVDERRVHEASNNVRLYTMSYDNVLCAQELSFVLNQTGCNFYESEMRR</sequence>
<comment type="caution">
    <text evidence="1">The sequence shown here is derived from an EMBL/GenBank/DDBJ whole genome shotgun (WGS) entry which is preliminary data.</text>
</comment>
<dbReference type="EMBL" id="JACSQL010000018">
    <property type="protein sequence ID" value="MBD7970981.1"/>
    <property type="molecule type" value="Genomic_DNA"/>
</dbReference>
<name>A0ABR8T5E9_9BACL</name>
<dbReference type="Proteomes" id="UP000608071">
    <property type="component" value="Unassembled WGS sequence"/>
</dbReference>
<reference evidence="1 2" key="1">
    <citation type="submission" date="2020-08" db="EMBL/GenBank/DDBJ databases">
        <title>A Genomic Blueprint of the Chicken Gut Microbiome.</title>
        <authorList>
            <person name="Gilroy R."/>
            <person name="Ravi A."/>
            <person name="Getino M."/>
            <person name="Pursley I."/>
            <person name="Horton D.L."/>
            <person name="Alikhan N.-F."/>
            <person name="Baker D."/>
            <person name="Gharbi K."/>
            <person name="Hall N."/>
            <person name="Watson M."/>
            <person name="Adriaenssens E.M."/>
            <person name="Foster-Nyarko E."/>
            <person name="Jarju S."/>
            <person name="Secka A."/>
            <person name="Antonio M."/>
            <person name="Oren A."/>
            <person name="Chaudhuri R."/>
            <person name="La Ragione R.M."/>
            <person name="Hildebrand F."/>
            <person name="Pallen M.J."/>
        </authorList>
    </citation>
    <scope>NUCLEOTIDE SEQUENCE [LARGE SCALE GENOMIC DNA]</scope>
    <source>
        <strain evidence="1 2">Sa2BVA9</strain>
    </source>
</reference>
<protein>
    <submittedName>
        <fullName evidence="1">Uncharacterized protein</fullName>
    </submittedName>
</protein>
<keyword evidence="2" id="KW-1185">Reference proteome</keyword>
<proteinExistence type="predicted"/>
<dbReference type="SUPFAM" id="SSF55920">
    <property type="entry name" value="Creatinase/aminopeptidase"/>
    <property type="match status" value="1"/>
</dbReference>
<accession>A0ABR8T5E9</accession>
<dbReference type="Gene3D" id="3.90.230.10">
    <property type="entry name" value="Creatinase/methionine aminopeptidase superfamily"/>
    <property type="match status" value="1"/>
</dbReference>
<gene>
    <name evidence="1" type="ORF">H9647_23210</name>
</gene>